<evidence type="ECO:0000313" key="7">
    <source>
        <dbReference type="Proteomes" id="UP000053789"/>
    </source>
</evidence>
<dbReference type="Pfam" id="PF06441">
    <property type="entry name" value="EHN"/>
    <property type="match status" value="1"/>
</dbReference>
<name>A0A0D2IC44_CLAB1</name>
<dbReference type="GO" id="GO:0004301">
    <property type="term" value="F:epoxide hydrolase activity"/>
    <property type="evidence" value="ECO:0007669"/>
    <property type="project" value="TreeGrafter"/>
</dbReference>
<feature type="active site" description="Proton donor" evidence="4">
    <location>
        <position position="312"/>
    </location>
</feature>
<dbReference type="EMBL" id="KN846985">
    <property type="protein sequence ID" value="KIW94359.1"/>
    <property type="molecule type" value="Genomic_DNA"/>
</dbReference>
<dbReference type="PANTHER" id="PTHR21661">
    <property type="entry name" value="EPOXIDE HYDROLASE 1-RELATED"/>
    <property type="match status" value="1"/>
</dbReference>
<dbReference type="InterPro" id="IPR010497">
    <property type="entry name" value="Epoxide_hydro_N"/>
</dbReference>
<keyword evidence="3" id="KW-0378">Hydrolase</keyword>
<evidence type="ECO:0000256" key="3">
    <source>
        <dbReference type="ARBA" id="ARBA00022801"/>
    </source>
</evidence>
<dbReference type="GO" id="GO:0097176">
    <property type="term" value="P:epoxide metabolic process"/>
    <property type="evidence" value="ECO:0007669"/>
    <property type="project" value="TreeGrafter"/>
</dbReference>
<feature type="domain" description="Epoxide hydrolase N-terminal" evidence="5">
    <location>
        <begin position="6"/>
        <end position="116"/>
    </location>
</feature>
<gene>
    <name evidence="6" type="ORF">Z519_04335</name>
</gene>
<dbReference type="HOGENOM" id="CLU_019414_0_2_1"/>
<feature type="active site" description="Nucleophile" evidence="4">
    <location>
        <position position="180"/>
    </location>
</feature>
<dbReference type="OrthoDB" id="7130006at2759"/>
<evidence type="ECO:0000313" key="6">
    <source>
        <dbReference type="EMBL" id="KIW94359.1"/>
    </source>
</evidence>
<dbReference type="GeneID" id="27697263"/>
<sequence>MEMGQIREYKINVPQERLDRLNRQLDEYQWPTELEAAGWDYGSPLADIQRFVKHWRTTFDWRAQERRMNELPNFETTVHVDGFGDIDMHFLHQKSDVKGAIPLLFVHGWPGSFLEVTKMLPMLKGGDGKPAFHVVAPSLPNYIFSGPMLKRGFSIGRYADACHHVMLKLGYDQYVTQGGDWGYLITRALAYLYPEHVRGTHVNWAWAARPEFTAENPEPEYSEREKRQIKQGERWYPFGTGEGRGYIAIQSTRPATINFLISSNPIGLMAWIWDKLVDWSDSYPWTEEEVCLWTSMYVFSRAGADAASYIYYEALHDTTEITVPVVQGYIDVPLGIADFPVEICNNPKAWRHTMGPIVYQKVFDKGGHFAGWERPQDVAEGLCEMFGKGGGAYGVVEGRDGY</sequence>
<dbReference type="InterPro" id="IPR016292">
    <property type="entry name" value="Epoxide_hydrolase"/>
</dbReference>
<evidence type="ECO:0000259" key="5">
    <source>
        <dbReference type="Pfam" id="PF06441"/>
    </source>
</evidence>
<protein>
    <recommendedName>
        <fullName evidence="5">Epoxide hydrolase N-terminal domain-containing protein</fullName>
    </recommendedName>
</protein>
<dbReference type="SUPFAM" id="SSF53474">
    <property type="entry name" value="alpha/beta-Hydrolases"/>
    <property type="match status" value="1"/>
</dbReference>
<feature type="active site" description="Proton acceptor" evidence="4">
    <location>
        <position position="368"/>
    </location>
</feature>
<evidence type="ECO:0000256" key="1">
    <source>
        <dbReference type="ARBA" id="ARBA00010088"/>
    </source>
</evidence>
<keyword evidence="2" id="KW-0058">Aromatic hydrocarbons catabolism</keyword>
<dbReference type="PRINTS" id="PR00412">
    <property type="entry name" value="EPOXHYDRLASE"/>
</dbReference>
<dbReference type="InterPro" id="IPR029058">
    <property type="entry name" value="AB_hydrolase_fold"/>
</dbReference>
<keyword evidence="7" id="KW-1185">Reference proteome</keyword>
<organism evidence="6 7">
    <name type="scientific">Cladophialophora bantiana (strain ATCC 10958 / CBS 173.52 / CDC B-1940 / NIH 8579)</name>
    <name type="common">Xylohypha bantiana</name>
    <dbReference type="NCBI Taxonomy" id="1442370"/>
    <lineage>
        <taxon>Eukaryota</taxon>
        <taxon>Fungi</taxon>
        <taxon>Dikarya</taxon>
        <taxon>Ascomycota</taxon>
        <taxon>Pezizomycotina</taxon>
        <taxon>Eurotiomycetes</taxon>
        <taxon>Chaetothyriomycetidae</taxon>
        <taxon>Chaetothyriales</taxon>
        <taxon>Herpotrichiellaceae</taxon>
        <taxon>Cladophialophora</taxon>
    </lineage>
</organism>
<dbReference type="AlphaFoldDB" id="A0A0D2IC44"/>
<dbReference type="RefSeq" id="XP_016621028.1">
    <property type="nucleotide sequence ID" value="XM_016762081.1"/>
</dbReference>
<dbReference type="Gene3D" id="3.40.50.1820">
    <property type="entry name" value="alpha/beta hydrolase"/>
    <property type="match status" value="1"/>
</dbReference>
<reference evidence="6" key="1">
    <citation type="submission" date="2015-01" db="EMBL/GenBank/DDBJ databases">
        <title>The Genome Sequence of Cladophialophora bantiana CBS 173.52.</title>
        <authorList>
            <consortium name="The Broad Institute Genomics Platform"/>
            <person name="Cuomo C."/>
            <person name="de Hoog S."/>
            <person name="Gorbushina A."/>
            <person name="Stielow B."/>
            <person name="Teixiera M."/>
            <person name="Abouelleil A."/>
            <person name="Chapman S.B."/>
            <person name="Priest M."/>
            <person name="Young S.K."/>
            <person name="Wortman J."/>
            <person name="Nusbaum C."/>
            <person name="Birren B."/>
        </authorList>
    </citation>
    <scope>NUCLEOTIDE SEQUENCE [LARGE SCALE GENOMIC DNA]</scope>
    <source>
        <strain evidence="6">CBS 173.52</strain>
    </source>
</reference>
<dbReference type="InterPro" id="IPR000639">
    <property type="entry name" value="Epox_hydrolase-like"/>
</dbReference>
<dbReference type="PANTHER" id="PTHR21661:SF35">
    <property type="entry name" value="EPOXIDE HYDROLASE"/>
    <property type="match status" value="1"/>
</dbReference>
<proteinExistence type="inferred from homology"/>
<evidence type="ECO:0000256" key="4">
    <source>
        <dbReference type="PIRSR" id="PIRSR001112-1"/>
    </source>
</evidence>
<comment type="similarity">
    <text evidence="1">Belongs to the peptidase S33 family.</text>
</comment>
<evidence type="ECO:0000256" key="2">
    <source>
        <dbReference type="ARBA" id="ARBA00022797"/>
    </source>
</evidence>
<dbReference type="VEuPathDB" id="FungiDB:Z519_04335"/>
<accession>A0A0D2IC44</accession>
<dbReference type="PIRSF" id="PIRSF001112">
    <property type="entry name" value="Epoxide_hydrolase"/>
    <property type="match status" value="1"/>
</dbReference>
<dbReference type="Proteomes" id="UP000053789">
    <property type="component" value="Unassembled WGS sequence"/>
</dbReference>